<dbReference type="SUPFAM" id="SSF56672">
    <property type="entry name" value="DNA/RNA polymerases"/>
    <property type="match status" value="1"/>
</dbReference>
<name>A0AAV5JLE5_9ROSI</name>
<evidence type="ECO:0000259" key="2">
    <source>
        <dbReference type="Pfam" id="PF03732"/>
    </source>
</evidence>
<accession>A0AAV5JLE5</accession>
<dbReference type="InterPro" id="IPR056924">
    <property type="entry name" value="SH3_Tf2-1"/>
</dbReference>
<reference evidence="5 6" key="1">
    <citation type="journal article" date="2021" name="Commun. Biol.">
        <title>The genome of Shorea leprosula (Dipterocarpaceae) highlights the ecological relevance of drought in aseasonal tropical rainforests.</title>
        <authorList>
            <person name="Ng K.K.S."/>
            <person name="Kobayashi M.J."/>
            <person name="Fawcett J.A."/>
            <person name="Hatakeyama M."/>
            <person name="Paape T."/>
            <person name="Ng C.H."/>
            <person name="Ang C.C."/>
            <person name="Tnah L.H."/>
            <person name="Lee C.T."/>
            <person name="Nishiyama T."/>
            <person name="Sese J."/>
            <person name="O'Brien M.J."/>
            <person name="Copetti D."/>
            <person name="Mohd Noor M.I."/>
            <person name="Ong R.C."/>
            <person name="Putra M."/>
            <person name="Sireger I.Z."/>
            <person name="Indrioko S."/>
            <person name="Kosugi Y."/>
            <person name="Izuno A."/>
            <person name="Isagi Y."/>
            <person name="Lee S.L."/>
            <person name="Shimizu K.K."/>
        </authorList>
    </citation>
    <scope>NUCLEOTIDE SEQUENCE [LARGE SCALE GENOMIC DNA]</scope>
    <source>
        <strain evidence="5">214</strain>
    </source>
</reference>
<gene>
    <name evidence="5" type="ORF">SLEP1_g22852</name>
</gene>
<dbReference type="Pfam" id="PF24626">
    <property type="entry name" value="SH3_Tf2-1"/>
    <property type="match status" value="1"/>
</dbReference>
<protein>
    <recommendedName>
        <fullName evidence="7">Retrotransposon gag domain-containing protein</fullName>
    </recommendedName>
</protein>
<comment type="caution">
    <text evidence="5">The sequence shown here is derived from an EMBL/GenBank/DDBJ whole genome shotgun (WGS) entry which is preliminary data.</text>
</comment>
<dbReference type="EMBL" id="BPVZ01000034">
    <property type="protein sequence ID" value="GKV11610.1"/>
    <property type="molecule type" value="Genomic_DNA"/>
</dbReference>
<feature type="region of interest" description="Disordered" evidence="1">
    <location>
        <begin position="95"/>
        <end position="117"/>
    </location>
</feature>
<evidence type="ECO:0000256" key="1">
    <source>
        <dbReference type="SAM" id="MobiDB-lite"/>
    </source>
</evidence>
<dbReference type="Proteomes" id="UP001054252">
    <property type="component" value="Unassembled WGS sequence"/>
</dbReference>
<dbReference type="InterPro" id="IPR043128">
    <property type="entry name" value="Rev_trsase/Diguanyl_cyclase"/>
</dbReference>
<dbReference type="Pfam" id="PF17919">
    <property type="entry name" value="RT_RNaseH_2"/>
    <property type="match status" value="1"/>
</dbReference>
<sequence>MKAVMRKRFMPSHYYWELYKKLQGFRQGHWSVQEYYQEMEKAMIRVNVEEDREATMARFLQGLNLDIHDWVEMRHYVELKDMEDKPQLSSTLKHQFEHKTKNTSRNSQDSDTNEMPPLEDTYEEELAVHGELLVAMRALSVQAKDVDEVQQENIFHTRCYVKDKVWSVIIDGGSCTNITSTTMVEKLGYPTLRHPSPYKLQWLNDGDEDFSTLTAPLTEVIKKNVGFKWGKEQEKAFQPIKQKLTNASLLSLPNFDKMFDIECDTLSVVIGAVLMQEGRPIAYFSEKLTGVALNYPTYDKELSTQVEQEACAMDGVPQDVSIRHLIHKKVRLNIERRIEQYARQADKGRFKLVFELGNWVWLHMRKERFPAQRCSKLLLRGDDPFQVLECINDNAYKLDLSDPAAFFLLWQICGRRTRAARFDAHRGSLAGSRDCRRLIGLPPGYPAATP</sequence>
<dbReference type="InterPro" id="IPR041577">
    <property type="entry name" value="RT_RNaseH_2"/>
</dbReference>
<dbReference type="PANTHER" id="PTHR35046">
    <property type="entry name" value="ZINC KNUCKLE (CCHC-TYPE) FAMILY PROTEIN"/>
    <property type="match status" value="1"/>
</dbReference>
<dbReference type="PANTHER" id="PTHR35046:SF9">
    <property type="entry name" value="RNA-DIRECTED DNA POLYMERASE"/>
    <property type="match status" value="1"/>
</dbReference>
<organism evidence="5 6">
    <name type="scientific">Rubroshorea leprosula</name>
    <dbReference type="NCBI Taxonomy" id="152421"/>
    <lineage>
        <taxon>Eukaryota</taxon>
        <taxon>Viridiplantae</taxon>
        <taxon>Streptophyta</taxon>
        <taxon>Embryophyta</taxon>
        <taxon>Tracheophyta</taxon>
        <taxon>Spermatophyta</taxon>
        <taxon>Magnoliopsida</taxon>
        <taxon>eudicotyledons</taxon>
        <taxon>Gunneridae</taxon>
        <taxon>Pentapetalae</taxon>
        <taxon>rosids</taxon>
        <taxon>malvids</taxon>
        <taxon>Malvales</taxon>
        <taxon>Dipterocarpaceae</taxon>
        <taxon>Rubroshorea</taxon>
    </lineage>
</organism>
<evidence type="ECO:0000259" key="4">
    <source>
        <dbReference type="Pfam" id="PF24626"/>
    </source>
</evidence>
<feature type="domain" description="Retrotransposon gag" evidence="2">
    <location>
        <begin position="1"/>
        <end position="64"/>
    </location>
</feature>
<dbReference type="Gene3D" id="3.30.70.270">
    <property type="match status" value="1"/>
</dbReference>
<feature type="domain" description="Tf2-1-like SH3-like" evidence="4">
    <location>
        <begin position="357"/>
        <end position="402"/>
    </location>
</feature>
<proteinExistence type="predicted"/>
<dbReference type="Pfam" id="PF03732">
    <property type="entry name" value="Retrotrans_gag"/>
    <property type="match status" value="1"/>
</dbReference>
<evidence type="ECO:0000313" key="6">
    <source>
        <dbReference type="Proteomes" id="UP001054252"/>
    </source>
</evidence>
<keyword evidence="6" id="KW-1185">Reference proteome</keyword>
<dbReference type="AlphaFoldDB" id="A0AAV5JLE5"/>
<dbReference type="InterPro" id="IPR005162">
    <property type="entry name" value="Retrotrans_gag_dom"/>
</dbReference>
<evidence type="ECO:0000313" key="5">
    <source>
        <dbReference type="EMBL" id="GKV11610.1"/>
    </source>
</evidence>
<evidence type="ECO:0008006" key="7">
    <source>
        <dbReference type="Google" id="ProtNLM"/>
    </source>
</evidence>
<dbReference type="InterPro" id="IPR043502">
    <property type="entry name" value="DNA/RNA_pol_sf"/>
</dbReference>
<evidence type="ECO:0000259" key="3">
    <source>
        <dbReference type="Pfam" id="PF17919"/>
    </source>
</evidence>
<feature type="domain" description="Reverse transcriptase/retrotransposon-derived protein RNase H-like" evidence="3">
    <location>
        <begin position="229"/>
        <end position="305"/>
    </location>
</feature>